<feature type="domain" description="Limonene-1,2-epoxide hydrolase" evidence="1">
    <location>
        <begin position="6"/>
        <end position="126"/>
    </location>
</feature>
<dbReference type="Proteomes" id="UP000005038">
    <property type="component" value="Unassembled WGS sequence"/>
</dbReference>
<keyword evidence="2" id="KW-0378">Hydrolase</keyword>
<dbReference type="Gene3D" id="3.10.450.50">
    <property type="match status" value="1"/>
</dbReference>
<organism evidence="2 3">
    <name type="scientific">Gordonia otitidis (strain DSM 44809 / CCUG 52243 / JCM 12355 / NBRC 100426 / IFM 10032)</name>
    <dbReference type="NCBI Taxonomy" id="1108044"/>
    <lineage>
        <taxon>Bacteria</taxon>
        <taxon>Bacillati</taxon>
        <taxon>Actinomycetota</taxon>
        <taxon>Actinomycetes</taxon>
        <taxon>Mycobacteriales</taxon>
        <taxon>Gordoniaceae</taxon>
        <taxon>Gordonia</taxon>
    </lineage>
</organism>
<comment type="caution">
    <text evidence="2">The sequence shown here is derived from an EMBL/GenBank/DDBJ whole genome shotgun (WGS) entry which is preliminary data.</text>
</comment>
<accession>H5TQE3</accession>
<dbReference type="RefSeq" id="WP_007239910.1">
    <property type="nucleotide sequence ID" value="NZ_BAFB01000179.1"/>
</dbReference>
<proteinExistence type="predicted"/>
<dbReference type="OrthoDB" id="9781757at2"/>
<evidence type="ECO:0000313" key="2">
    <source>
        <dbReference type="EMBL" id="GAB35701.1"/>
    </source>
</evidence>
<name>H5TQE3_GORO1</name>
<keyword evidence="3" id="KW-1185">Reference proteome</keyword>
<dbReference type="EMBL" id="BAFB01000179">
    <property type="protein sequence ID" value="GAB35701.1"/>
    <property type="molecule type" value="Genomic_DNA"/>
</dbReference>
<dbReference type="InterPro" id="IPR032710">
    <property type="entry name" value="NTF2-like_dom_sf"/>
</dbReference>
<dbReference type="GO" id="GO:0016787">
    <property type="term" value="F:hydrolase activity"/>
    <property type="evidence" value="ECO:0007669"/>
    <property type="project" value="UniProtKB-KW"/>
</dbReference>
<evidence type="ECO:0000313" key="3">
    <source>
        <dbReference type="Proteomes" id="UP000005038"/>
    </source>
</evidence>
<dbReference type="SUPFAM" id="SSF54427">
    <property type="entry name" value="NTF2-like"/>
    <property type="match status" value="1"/>
</dbReference>
<protein>
    <submittedName>
        <fullName evidence="2">Limonene-1,2-epoxide hydrolase</fullName>
    </submittedName>
</protein>
<sequence length="161" mass="17684">MTSRTPERIVIDFLDALARGDSAAAMADVAENIVYSNVGLPTIRGKRGVAKIFGAMDKASYAGFDYRMISIATDDTVVLTERIDEIRLGRVRIRFWVCGRFEVVDGAIVVWRDYFDFLDCTKATVRGLIGVVVPSAVRALPPRRERVVSAVAEPSSKAATE</sequence>
<gene>
    <name evidence="2" type="ORF">GOOTI_179_00070</name>
</gene>
<reference evidence="2" key="1">
    <citation type="submission" date="2012-02" db="EMBL/GenBank/DDBJ databases">
        <title>Whole genome shotgun sequence of Gordonia otitidis NBRC 100426.</title>
        <authorList>
            <person name="Yoshida I."/>
            <person name="Hosoyama A."/>
            <person name="Tsuchikane K."/>
            <person name="Katsumata H."/>
            <person name="Yamazaki S."/>
            <person name="Fujita N."/>
        </authorList>
    </citation>
    <scope>NUCLEOTIDE SEQUENCE [LARGE SCALE GENOMIC DNA]</scope>
    <source>
        <strain evidence="2">NBRC 100426</strain>
    </source>
</reference>
<dbReference type="STRING" id="1108044.GOOTI_179_00070"/>
<dbReference type="InterPro" id="IPR013100">
    <property type="entry name" value="LEH"/>
</dbReference>
<dbReference type="Pfam" id="PF07858">
    <property type="entry name" value="LEH"/>
    <property type="match status" value="1"/>
</dbReference>
<evidence type="ECO:0000259" key="1">
    <source>
        <dbReference type="Pfam" id="PF07858"/>
    </source>
</evidence>
<dbReference type="AlphaFoldDB" id="H5TQE3"/>